<dbReference type="EMBL" id="PSZC01000014">
    <property type="protein sequence ID" value="PPJ36434.1"/>
    <property type="molecule type" value="Genomic_DNA"/>
</dbReference>
<accession>A0A2S6AMI1</accession>
<dbReference type="RefSeq" id="WP_104380230.1">
    <property type="nucleotide sequence ID" value="NZ_PSZC01000014.1"/>
</dbReference>
<gene>
    <name evidence="1" type="ORF">C5E45_20535</name>
</gene>
<name>A0A2S6AMI1_9NOCA</name>
<evidence type="ECO:0000313" key="1">
    <source>
        <dbReference type="EMBL" id="PPJ36434.1"/>
    </source>
</evidence>
<organism evidence="1 2">
    <name type="scientific">Nocardia nova</name>
    <dbReference type="NCBI Taxonomy" id="37330"/>
    <lineage>
        <taxon>Bacteria</taxon>
        <taxon>Bacillati</taxon>
        <taxon>Actinomycetota</taxon>
        <taxon>Actinomycetes</taxon>
        <taxon>Mycobacteriales</taxon>
        <taxon>Nocardiaceae</taxon>
        <taxon>Nocardia</taxon>
    </lineage>
</organism>
<dbReference type="AlphaFoldDB" id="A0A2S6AMI1"/>
<reference evidence="1 2" key="1">
    <citation type="submission" date="2018-02" db="EMBL/GenBank/DDBJ databases">
        <title>8 Nocardia nova and 1 Nocardia cyriacigeorgica strain used for evolution to TMP-SMX.</title>
        <authorList>
            <person name="Mehta H."/>
            <person name="Weng J."/>
            <person name="Shamoo Y."/>
        </authorList>
    </citation>
    <scope>NUCLEOTIDE SEQUENCE [LARGE SCALE GENOMIC DNA]</scope>
    <source>
        <strain evidence="1 2">MDA3139</strain>
    </source>
</reference>
<comment type="caution">
    <text evidence="1">The sequence shown here is derived from an EMBL/GenBank/DDBJ whole genome shotgun (WGS) entry which is preliminary data.</text>
</comment>
<evidence type="ECO:0000313" key="2">
    <source>
        <dbReference type="Proteomes" id="UP000239874"/>
    </source>
</evidence>
<protein>
    <submittedName>
        <fullName evidence="1">Uncharacterized protein</fullName>
    </submittedName>
</protein>
<sequence length="225" mass="24401">MIREIPTALSSESLIDAPAGQVRADIEALIEQLWSREADDFRCDPQPDHPLLAMVRLLLWMSHNDQRQPPPADAPRISADISAIASIAAGAGVEVPEEPRGPAALLDVIARLIDAVSAAETRKPWAHLFWFVGPDMPIPSPAHIRHEFTMQADSPDSRMLSLHLVSASGLVLATVAYRSGSDLLRPSSGAADRHIATVEDVTTALISDINEALAAIWANLHELRR</sequence>
<proteinExistence type="predicted"/>
<dbReference type="Proteomes" id="UP000239874">
    <property type="component" value="Unassembled WGS sequence"/>
</dbReference>